<proteinExistence type="predicted"/>
<sequence length="95" mass="11112">MNALQLLIGGIIYADYTQTSILLITVILNGGMVEHATTVIFKKWRNNTKWDDEEEYVAVKEYEYDGLTRTNEDECHAYQEIFCNMDEGWLVRRAE</sequence>
<protein>
    <submittedName>
        <fullName evidence="1">Uncharacterized protein</fullName>
    </submittedName>
</protein>
<dbReference type="Proteomes" id="UP001151760">
    <property type="component" value="Unassembled WGS sequence"/>
</dbReference>
<gene>
    <name evidence="1" type="ORF">Tco_1080212</name>
</gene>
<evidence type="ECO:0000313" key="2">
    <source>
        <dbReference type="Proteomes" id="UP001151760"/>
    </source>
</evidence>
<keyword evidence="2" id="KW-1185">Reference proteome</keyword>
<dbReference type="EMBL" id="BQNB010020013">
    <property type="protein sequence ID" value="GJT91367.1"/>
    <property type="molecule type" value="Genomic_DNA"/>
</dbReference>
<name>A0ABQ5HU28_9ASTR</name>
<evidence type="ECO:0000313" key="1">
    <source>
        <dbReference type="EMBL" id="GJT91367.1"/>
    </source>
</evidence>
<organism evidence="1 2">
    <name type="scientific">Tanacetum coccineum</name>
    <dbReference type="NCBI Taxonomy" id="301880"/>
    <lineage>
        <taxon>Eukaryota</taxon>
        <taxon>Viridiplantae</taxon>
        <taxon>Streptophyta</taxon>
        <taxon>Embryophyta</taxon>
        <taxon>Tracheophyta</taxon>
        <taxon>Spermatophyta</taxon>
        <taxon>Magnoliopsida</taxon>
        <taxon>eudicotyledons</taxon>
        <taxon>Gunneridae</taxon>
        <taxon>Pentapetalae</taxon>
        <taxon>asterids</taxon>
        <taxon>campanulids</taxon>
        <taxon>Asterales</taxon>
        <taxon>Asteraceae</taxon>
        <taxon>Asteroideae</taxon>
        <taxon>Anthemideae</taxon>
        <taxon>Anthemidinae</taxon>
        <taxon>Tanacetum</taxon>
    </lineage>
</organism>
<reference evidence="1" key="1">
    <citation type="journal article" date="2022" name="Int. J. Mol. Sci.">
        <title>Draft Genome of Tanacetum Coccineum: Genomic Comparison of Closely Related Tanacetum-Family Plants.</title>
        <authorList>
            <person name="Yamashiro T."/>
            <person name="Shiraishi A."/>
            <person name="Nakayama K."/>
            <person name="Satake H."/>
        </authorList>
    </citation>
    <scope>NUCLEOTIDE SEQUENCE</scope>
</reference>
<accession>A0ABQ5HU28</accession>
<reference evidence="1" key="2">
    <citation type="submission" date="2022-01" db="EMBL/GenBank/DDBJ databases">
        <authorList>
            <person name="Yamashiro T."/>
            <person name="Shiraishi A."/>
            <person name="Satake H."/>
            <person name="Nakayama K."/>
        </authorList>
    </citation>
    <scope>NUCLEOTIDE SEQUENCE</scope>
</reference>
<comment type="caution">
    <text evidence="1">The sequence shown here is derived from an EMBL/GenBank/DDBJ whole genome shotgun (WGS) entry which is preliminary data.</text>
</comment>